<name>A0A834IDY8_RHYFE</name>
<sequence length="133" mass="15731">MIFRLISCRPEKRQLFQPRWHENHKNNRKTKKIGPDTSLCVVFVTRTMLLGGHLTSRHPPRVDLDIGPVHIRFISIFERLGPGMRSSLFRVSIDFPLRYISDYKRYSALIHASIIQQNHGEDRKIVFVQYIYI</sequence>
<comment type="caution">
    <text evidence="1">The sequence shown here is derived from an EMBL/GenBank/DDBJ whole genome shotgun (WGS) entry which is preliminary data.</text>
</comment>
<reference evidence="1" key="1">
    <citation type="submission" date="2020-08" db="EMBL/GenBank/DDBJ databases">
        <title>Genome sequencing and assembly of the red palm weevil Rhynchophorus ferrugineus.</title>
        <authorList>
            <person name="Dias G.B."/>
            <person name="Bergman C.M."/>
            <person name="Manee M."/>
        </authorList>
    </citation>
    <scope>NUCLEOTIDE SEQUENCE</scope>
    <source>
        <strain evidence="1">AA-2017</strain>
        <tissue evidence="1">Whole larva</tissue>
    </source>
</reference>
<evidence type="ECO:0000313" key="2">
    <source>
        <dbReference type="Proteomes" id="UP000625711"/>
    </source>
</evidence>
<evidence type="ECO:0000313" key="1">
    <source>
        <dbReference type="EMBL" id="KAF7279009.1"/>
    </source>
</evidence>
<proteinExistence type="predicted"/>
<organism evidence="1 2">
    <name type="scientific">Rhynchophorus ferrugineus</name>
    <name type="common">Red palm weevil</name>
    <name type="synonym">Curculio ferrugineus</name>
    <dbReference type="NCBI Taxonomy" id="354439"/>
    <lineage>
        <taxon>Eukaryota</taxon>
        <taxon>Metazoa</taxon>
        <taxon>Ecdysozoa</taxon>
        <taxon>Arthropoda</taxon>
        <taxon>Hexapoda</taxon>
        <taxon>Insecta</taxon>
        <taxon>Pterygota</taxon>
        <taxon>Neoptera</taxon>
        <taxon>Endopterygota</taxon>
        <taxon>Coleoptera</taxon>
        <taxon>Polyphaga</taxon>
        <taxon>Cucujiformia</taxon>
        <taxon>Curculionidae</taxon>
        <taxon>Dryophthorinae</taxon>
        <taxon>Rhynchophorus</taxon>
    </lineage>
</organism>
<keyword evidence="2" id="KW-1185">Reference proteome</keyword>
<gene>
    <name evidence="1" type="ORF">GWI33_007651</name>
</gene>
<dbReference type="AlphaFoldDB" id="A0A834IDY8"/>
<dbReference type="EMBL" id="JAACXV010000377">
    <property type="protein sequence ID" value="KAF7279009.1"/>
    <property type="molecule type" value="Genomic_DNA"/>
</dbReference>
<protein>
    <submittedName>
        <fullName evidence="1">Uncharacterized protein</fullName>
    </submittedName>
</protein>
<accession>A0A834IDY8</accession>
<dbReference type="Proteomes" id="UP000625711">
    <property type="component" value="Unassembled WGS sequence"/>
</dbReference>